<organism evidence="2 3">
    <name type="scientific">Botryotinia fuckeliana (strain T4)</name>
    <name type="common">Noble rot fungus</name>
    <name type="synonym">Botrytis cinerea</name>
    <dbReference type="NCBI Taxonomy" id="999810"/>
    <lineage>
        <taxon>Eukaryota</taxon>
        <taxon>Fungi</taxon>
        <taxon>Dikarya</taxon>
        <taxon>Ascomycota</taxon>
        <taxon>Pezizomycotina</taxon>
        <taxon>Leotiomycetes</taxon>
        <taxon>Helotiales</taxon>
        <taxon>Sclerotiniaceae</taxon>
        <taxon>Botrytis</taxon>
    </lineage>
</organism>
<name>G2XWX7_BOTF4</name>
<evidence type="ECO:0000313" key="3">
    <source>
        <dbReference type="Proteomes" id="UP000008177"/>
    </source>
</evidence>
<accession>G2XWX7</accession>
<keyword evidence="1" id="KW-1133">Transmembrane helix</keyword>
<dbReference type="EMBL" id="FQ790274">
    <property type="protein sequence ID" value="CCD44964.1"/>
    <property type="molecule type" value="Genomic_DNA"/>
</dbReference>
<dbReference type="AlphaFoldDB" id="G2XWX7"/>
<proteinExistence type="predicted"/>
<dbReference type="InParanoid" id="G2XWX7"/>
<keyword evidence="1" id="KW-0472">Membrane</keyword>
<gene>
    <name evidence="2" type="ORF">BofuT4_P050730.1</name>
</gene>
<sequence length="65" mass="7621">MPHFHPLRVNPSQAFLPLPYIILFLNYIYLRPLHFNSNSWLNVPSNEPGLLFNPSIFKSLDEIQV</sequence>
<evidence type="ECO:0000313" key="2">
    <source>
        <dbReference type="EMBL" id="CCD44964.1"/>
    </source>
</evidence>
<keyword evidence="1" id="KW-0812">Transmembrane</keyword>
<dbReference type="Proteomes" id="UP000008177">
    <property type="component" value="Unplaced contigs"/>
</dbReference>
<reference evidence="3" key="1">
    <citation type="journal article" date="2011" name="PLoS Genet.">
        <title>Genomic analysis of the necrotrophic fungal pathogens Sclerotinia sclerotiorum and Botrytis cinerea.</title>
        <authorList>
            <person name="Amselem J."/>
            <person name="Cuomo C.A."/>
            <person name="van Kan J.A."/>
            <person name="Viaud M."/>
            <person name="Benito E.P."/>
            <person name="Couloux A."/>
            <person name="Coutinho P.M."/>
            <person name="de Vries R.P."/>
            <person name="Dyer P.S."/>
            <person name="Fillinger S."/>
            <person name="Fournier E."/>
            <person name="Gout L."/>
            <person name="Hahn M."/>
            <person name="Kohn L."/>
            <person name="Lapalu N."/>
            <person name="Plummer K.M."/>
            <person name="Pradier J.M."/>
            <person name="Quevillon E."/>
            <person name="Sharon A."/>
            <person name="Simon A."/>
            <person name="ten Have A."/>
            <person name="Tudzynski B."/>
            <person name="Tudzynski P."/>
            <person name="Wincker P."/>
            <person name="Andrew M."/>
            <person name="Anthouard V."/>
            <person name="Beever R.E."/>
            <person name="Beffa R."/>
            <person name="Benoit I."/>
            <person name="Bouzid O."/>
            <person name="Brault B."/>
            <person name="Chen Z."/>
            <person name="Choquer M."/>
            <person name="Collemare J."/>
            <person name="Cotton P."/>
            <person name="Danchin E.G."/>
            <person name="Da Silva C."/>
            <person name="Gautier A."/>
            <person name="Giraud C."/>
            <person name="Giraud T."/>
            <person name="Gonzalez C."/>
            <person name="Grossetete S."/>
            <person name="Guldener U."/>
            <person name="Henrissat B."/>
            <person name="Howlett B.J."/>
            <person name="Kodira C."/>
            <person name="Kretschmer M."/>
            <person name="Lappartient A."/>
            <person name="Leroch M."/>
            <person name="Levis C."/>
            <person name="Mauceli E."/>
            <person name="Neuveglise C."/>
            <person name="Oeser B."/>
            <person name="Pearson M."/>
            <person name="Poulain J."/>
            <person name="Poussereau N."/>
            <person name="Quesneville H."/>
            <person name="Rascle C."/>
            <person name="Schumacher J."/>
            <person name="Segurens B."/>
            <person name="Sexton A."/>
            <person name="Silva E."/>
            <person name="Sirven C."/>
            <person name="Soanes D.M."/>
            <person name="Talbot N.J."/>
            <person name="Templeton M."/>
            <person name="Yandava C."/>
            <person name="Yarden O."/>
            <person name="Zeng Q."/>
            <person name="Rollins J.A."/>
            <person name="Lebrun M.H."/>
            <person name="Dickman M."/>
        </authorList>
    </citation>
    <scope>NUCLEOTIDE SEQUENCE [LARGE SCALE GENOMIC DNA]</scope>
    <source>
        <strain evidence="3">T4</strain>
    </source>
</reference>
<feature type="transmembrane region" description="Helical" evidence="1">
    <location>
        <begin position="12"/>
        <end position="30"/>
    </location>
</feature>
<dbReference type="HOGENOM" id="CLU_2849407_0_0_1"/>
<evidence type="ECO:0000256" key="1">
    <source>
        <dbReference type="SAM" id="Phobius"/>
    </source>
</evidence>
<protein>
    <submittedName>
        <fullName evidence="2">Uncharacterized protein</fullName>
    </submittedName>
</protein>